<dbReference type="AlphaFoldDB" id="A0AAW4PQI8"/>
<accession>A0AAW4PQI8</accession>
<evidence type="ECO:0000313" key="2">
    <source>
        <dbReference type="EMBL" id="MBX0322582.1"/>
    </source>
</evidence>
<dbReference type="EMBL" id="RKLR01000002">
    <property type="protein sequence ID" value="MBX0322582.1"/>
    <property type="molecule type" value="Genomic_DNA"/>
</dbReference>
<protein>
    <submittedName>
        <fullName evidence="2">Heavy-metal-associated domain-containing protein</fullName>
    </submittedName>
</protein>
<organism evidence="2 3">
    <name type="scientific">Haloarcula rubra</name>
    <dbReference type="NCBI Taxonomy" id="2487747"/>
    <lineage>
        <taxon>Archaea</taxon>
        <taxon>Methanobacteriati</taxon>
        <taxon>Methanobacteriota</taxon>
        <taxon>Stenosarchaea group</taxon>
        <taxon>Halobacteria</taxon>
        <taxon>Halobacteriales</taxon>
        <taxon>Haloarculaceae</taxon>
        <taxon>Haloarcula</taxon>
    </lineage>
</organism>
<dbReference type="Pfam" id="PF00403">
    <property type="entry name" value="HMA"/>
    <property type="match status" value="1"/>
</dbReference>
<dbReference type="PROSITE" id="PS50846">
    <property type="entry name" value="HMA_2"/>
    <property type="match status" value="1"/>
</dbReference>
<dbReference type="RefSeq" id="WP_220617575.1">
    <property type="nucleotide sequence ID" value="NZ_RKLR01000002.1"/>
</dbReference>
<sequence>MEQRTLSVSGMSCTGCEESVEAAVLGVSGVEAATADHDADTLVVETSGAVDDDALTSAVADAGYEVVS</sequence>
<proteinExistence type="predicted"/>
<feature type="domain" description="HMA" evidence="1">
    <location>
        <begin position="2"/>
        <end position="67"/>
    </location>
</feature>
<dbReference type="InterPro" id="IPR036163">
    <property type="entry name" value="HMA_dom_sf"/>
</dbReference>
<evidence type="ECO:0000259" key="1">
    <source>
        <dbReference type="PROSITE" id="PS50846"/>
    </source>
</evidence>
<dbReference type="Gene3D" id="3.30.70.100">
    <property type="match status" value="1"/>
</dbReference>
<comment type="caution">
    <text evidence="2">The sequence shown here is derived from an EMBL/GenBank/DDBJ whole genome shotgun (WGS) entry which is preliminary data.</text>
</comment>
<dbReference type="CDD" id="cd00371">
    <property type="entry name" value="HMA"/>
    <property type="match status" value="1"/>
</dbReference>
<name>A0AAW4PQI8_9EURY</name>
<dbReference type="InterPro" id="IPR006121">
    <property type="entry name" value="HMA_dom"/>
</dbReference>
<gene>
    <name evidence="2" type="ORF">EGH21_06025</name>
</gene>
<keyword evidence="3" id="KW-1185">Reference proteome</keyword>
<dbReference type="SUPFAM" id="SSF55008">
    <property type="entry name" value="HMA, heavy metal-associated domain"/>
    <property type="match status" value="1"/>
</dbReference>
<dbReference type="GO" id="GO:0046872">
    <property type="term" value="F:metal ion binding"/>
    <property type="evidence" value="ECO:0007669"/>
    <property type="project" value="InterPro"/>
</dbReference>
<evidence type="ECO:0000313" key="3">
    <source>
        <dbReference type="Proteomes" id="UP001430377"/>
    </source>
</evidence>
<dbReference type="Proteomes" id="UP001430377">
    <property type="component" value="Unassembled WGS sequence"/>
</dbReference>
<reference evidence="2 3" key="1">
    <citation type="submission" date="2021-06" db="EMBL/GenBank/DDBJ databases">
        <title>Halomicroarcula sp. a new haloarchaeum isolated from saline soil.</title>
        <authorList>
            <person name="Duran-Viseras A."/>
            <person name="Sanchez-Porro C."/>
            <person name="Ventosa A."/>
        </authorList>
    </citation>
    <scope>NUCLEOTIDE SEQUENCE [LARGE SCALE GENOMIC DNA]</scope>
    <source>
        <strain evidence="2 3">F13</strain>
    </source>
</reference>